<dbReference type="OrthoDB" id="9801109at2"/>
<feature type="binding site" evidence="7">
    <location>
        <position position="39"/>
    </location>
    <ligand>
        <name>Fe cation</name>
        <dbReference type="ChEBI" id="CHEBI:24875"/>
        <label>2</label>
    </ligand>
</feature>
<dbReference type="PANTHER" id="PTHR36303:SF1">
    <property type="entry name" value="2',3'-CYCLIC-NUCLEOTIDE 2'-PHOSPHODIESTERASE"/>
    <property type="match status" value="1"/>
</dbReference>
<keyword evidence="4" id="KW-0408">Iron</keyword>
<evidence type="ECO:0000256" key="3">
    <source>
        <dbReference type="ARBA" id="ARBA00022801"/>
    </source>
</evidence>
<feature type="binding site" evidence="7">
    <location>
        <position position="67"/>
    </location>
    <ligand>
        <name>Fe cation</name>
        <dbReference type="ChEBI" id="CHEBI:24875"/>
        <label>2</label>
    </ligand>
</feature>
<keyword evidence="2 7" id="KW-0479">Metal-binding</keyword>
<dbReference type="PANTHER" id="PTHR36303">
    <property type="entry name" value="2',3'-CYCLIC-NUCLEOTIDE 2'-PHOSPHODIESTERASE"/>
    <property type="match status" value="1"/>
</dbReference>
<dbReference type="Gene3D" id="3.60.21.10">
    <property type="match status" value="1"/>
</dbReference>
<keyword evidence="3" id="KW-0378">Hydrolase</keyword>
<proteinExistence type="inferred from homology"/>
<feature type="binding site" evidence="7">
    <location>
        <position position="8"/>
    </location>
    <ligand>
        <name>Fe cation</name>
        <dbReference type="ChEBI" id="CHEBI:24875"/>
        <label>1</label>
    </ligand>
</feature>
<dbReference type="RefSeq" id="WP_068715085.1">
    <property type="nucleotide sequence ID" value="NZ_LWDV01000006.1"/>
</dbReference>
<feature type="binding site" evidence="7">
    <location>
        <position position="39"/>
    </location>
    <ligand>
        <name>Fe cation</name>
        <dbReference type="ChEBI" id="CHEBI:24875"/>
        <label>1</label>
    </ligand>
</feature>
<evidence type="ECO:0000256" key="7">
    <source>
        <dbReference type="PIRSR" id="PIRSR004789-51"/>
    </source>
</evidence>
<evidence type="ECO:0000256" key="4">
    <source>
        <dbReference type="ARBA" id="ARBA00023004"/>
    </source>
</evidence>
<dbReference type="Proteomes" id="UP000093514">
    <property type="component" value="Unassembled WGS sequence"/>
</dbReference>
<evidence type="ECO:0000256" key="6">
    <source>
        <dbReference type="PIRSR" id="PIRSR004789-50"/>
    </source>
</evidence>
<feature type="active site" description="Proton donor" evidence="6">
    <location>
        <position position="68"/>
    </location>
</feature>
<dbReference type="Pfam" id="PF13277">
    <property type="entry name" value="YmdB"/>
    <property type="match status" value="1"/>
</dbReference>
<evidence type="ECO:0000313" key="8">
    <source>
        <dbReference type="EMBL" id="OCL28038.1"/>
    </source>
</evidence>
<dbReference type="EMBL" id="LWDV01000006">
    <property type="protein sequence ID" value="OCL28038.1"/>
    <property type="molecule type" value="Genomic_DNA"/>
</dbReference>
<dbReference type="GO" id="GO:0046872">
    <property type="term" value="F:metal ion binding"/>
    <property type="evidence" value="ECO:0007669"/>
    <property type="project" value="UniProtKB-KW"/>
</dbReference>
<organism evidence="8 9">
    <name type="scientific">Orenia metallireducens</name>
    <dbReference type="NCBI Taxonomy" id="1413210"/>
    <lineage>
        <taxon>Bacteria</taxon>
        <taxon>Bacillati</taxon>
        <taxon>Bacillota</taxon>
        <taxon>Clostridia</taxon>
        <taxon>Halanaerobiales</taxon>
        <taxon>Halobacteroidaceae</taxon>
        <taxon>Orenia</taxon>
    </lineage>
</organism>
<dbReference type="NCBIfam" id="TIGR00282">
    <property type="entry name" value="TIGR00282 family metallophosphoesterase"/>
    <property type="match status" value="1"/>
</dbReference>
<dbReference type="GO" id="GO:0004113">
    <property type="term" value="F:2',3'-cyclic-nucleotide 3'-phosphodiesterase activity"/>
    <property type="evidence" value="ECO:0007669"/>
    <property type="project" value="TreeGrafter"/>
</dbReference>
<dbReference type="CDD" id="cd07382">
    <property type="entry name" value="MPP_DR1281"/>
    <property type="match status" value="1"/>
</dbReference>
<comment type="caution">
    <text evidence="8">The sequence shown here is derived from an EMBL/GenBank/DDBJ whole genome shotgun (WGS) entry which is preliminary data.</text>
</comment>
<dbReference type="FunFam" id="3.60.21.10:FF:000016">
    <property type="entry name" value="Putative metallophosphoesterase"/>
    <property type="match status" value="1"/>
</dbReference>
<reference evidence="8 9" key="2">
    <citation type="submission" date="2016-08" db="EMBL/GenBank/DDBJ databases">
        <title>Orenia metallireducens sp. nov. strain Z6, a Novel Metal-reducing Firmicute from the Deep Subsurface.</title>
        <authorList>
            <person name="Maxim B.I."/>
            <person name="Kenneth K."/>
            <person name="Flynn T.M."/>
            <person name="Oloughlin E.J."/>
            <person name="Locke R.A."/>
            <person name="Weber J.R."/>
            <person name="Egan S.M."/>
            <person name="Mackie R.I."/>
            <person name="Cann I.K."/>
        </authorList>
    </citation>
    <scope>NUCLEOTIDE SEQUENCE [LARGE SCALE GENOMIC DNA]</scope>
    <source>
        <strain evidence="8 9">Z6</strain>
    </source>
</reference>
<evidence type="ECO:0000313" key="9">
    <source>
        <dbReference type="Proteomes" id="UP000093514"/>
    </source>
</evidence>
<evidence type="ECO:0000256" key="2">
    <source>
        <dbReference type="ARBA" id="ARBA00022723"/>
    </source>
</evidence>
<dbReference type="InterPro" id="IPR005235">
    <property type="entry name" value="YmdB-like"/>
</dbReference>
<comment type="cofactor">
    <cofactor evidence="1">
        <name>Fe(3+)</name>
        <dbReference type="ChEBI" id="CHEBI:29034"/>
    </cofactor>
</comment>
<feature type="binding site" evidence="7">
    <location>
        <position position="175"/>
    </location>
    <ligand>
        <name>Fe cation</name>
        <dbReference type="ChEBI" id="CHEBI:24875"/>
        <label>2</label>
    </ligand>
</feature>
<feature type="binding site" evidence="7">
    <location>
        <position position="40"/>
    </location>
    <ligand>
        <name>Fe cation</name>
        <dbReference type="ChEBI" id="CHEBI:24875"/>
        <label>1</label>
    </ligand>
</feature>
<evidence type="ECO:0000256" key="1">
    <source>
        <dbReference type="ARBA" id="ARBA00001965"/>
    </source>
</evidence>
<accession>A0A1C0ACE2</accession>
<dbReference type="InterPro" id="IPR029052">
    <property type="entry name" value="Metallo-depent_PP-like"/>
</dbReference>
<feature type="binding site" evidence="7">
    <location>
        <position position="177"/>
    </location>
    <ligand>
        <name>Fe cation</name>
        <dbReference type="ChEBI" id="CHEBI:24875"/>
        <label>1</label>
    </ligand>
</feature>
<feature type="binding site" evidence="7">
    <location>
        <position position="150"/>
    </location>
    <ligand>
        <name>Fe cation</name>
        <dbReference type="ChEBI" id="CHEBI:24875"/>
        <label>2</label>
    </ligand>
</feature>
<gene>
    <name evidence="8" type="ORF">U472_02225</name>
</gene>
<sequence length="261" mass="28730">MKILFIGDIVGRTGRRAIRELLPQIIESEGLDFVIANGENAAGGFGLTKGVMDELLSYGVDLLTTGNHTWDNREIFEFIDDTDKVIRPYNYPEEVPGVGFQTIKKGDITLGVVNLLGRVYIGNYLCPFRTLDEVVEELKDQVDAIVVDFHAEATAEKEALGWYADGKVAVLVGTHTHVQTADERILPQGTAYITDLGLTGGINSILGMNIDEPLERFLTQMPNRFKVAKGDAKLSGLIVEIDDKAAKAIEVKRISRIHKST</sequence>
<protein>
    <submittedName>
        <fullName evidence="8">Metallophosphoesterase</fullName>
    </submittedName>
</protein>
<dbReference type="PIRSF" id="PIRSF004789">
    <property type="entry name" value="DR1281"/>
    <property type="match status" value="1"/>
</dbReference>
<reference evidence="9" key="1">
    <citation type="submission" date="2016-07" db="EMBL/GenBank/DDBJ databases">
        <authorList>
            <person name="Florea S."/>
            <person name="Webb J.S."/>
            <person name="Jaromczyk J."/>
            <person name="Schardl C.L."/>
        </authorList>
    </citation>
    <scope>NUCLEOTIDE SEQUENCE [LARGE SCALE GENOMIC DNA]</scope>
    <source>
        <strain evidence="9">Z6</strain>
    </source>
</reference>
<dbReference type="AlphaFoldDB" id="A0A1C0ACE2"/>
<dbReference type="SUPFAM" id="SSF56300">
    <property type="entry name" value="Metallo-dependent phosphatases"/>
    <property type="match status" value="1"/>
</dbReference>
<evidence type="ECO:0000256" key="5">
    <source>
        <dbReference type="ARBA" id="ARBA00061401"/>
    </source>
</evidence>
<keyword evidence="9" id="KW-1185">Reference proteome</keyword>
<comment type="similarity">
    <text evidence="5">Belongs to the YmdB-like family.</text>
</comment>
<name>A0A1C0ACE2_9FIRM</name>